<dbReference type="NCBIfam" id="TIGR01694">
    <property type="entry name" value="MTAP"/>
    <property type="match status" value="1"/>
</dbReference>
<dbReference type="eggNOG" id="COG0005">
    <property type="taxonomic scope" value="Bacteria"/>
</dbReference>
<dbReference type="RefSeq" id="WP_012831393.1">
    <property type="nucleotide sequence ID" value="NC_013440.1"/>
</dbReference>
<protein>
    <recommendedName>
        <fullName evidence="4">S-methyl-5'-thioadenosine phosphorylase</fullName>
        <ecNumber evidence="4">2.4.2.28</ecNumber>
    </recommendedName>
    <alternativeName>
        <fullName evidence="4">5'-methylthioadenosine phosphorylase</fullName>
        <shortName evidence="4">MTA phosphorylase</shortName>
        <shortName evidence="4">MTAP</shortName>
    </alternativeName>
</protein>
<dbReference type="GO" id="GO:0017061">
    <property type="term" value="F:S-methyl-5-thioadenosine phosphorylase activity"/>
    <property type="evidence" value="ECO:0007669"/>
    <property type="project" value="UniProtKB-UniRule"/>
</dbReference>
<dbReference type="STRING" id="502025.Hoch_6331"/>
<dbReference type="GO" id="GO:0005829">
    <property type="term" value="C:cytosol"/>
    <property type="evidence" value="ECO:0007669"/>
    <property type="project" value="TreeGrafter"/>
</dbReference>
<evidence type="ECO:0000259" key="5">
    <source>
        <dbReference type="Pfam" id="PF01048"/>
    </source>
</evidence>
<gene>
    <name evidence="4" type="primary">mtnP</name>
    <name evidence="6" type="ordered locus">Hoch_6331</name>
</gene>
<comment type="pathway">
    <text evidence="4">Amino-acid biosynthesis; L-methionine biosynthesis via salvage pathway; S-methyl-5-thio-alpha-D-ribose 1-phosphate from S-methyl-5'-thioadenosine (phosphorylase route): step 1/1.</text>
</comment>
<dbReference type="InterPro" id="IPR010044">
    <property type="entry name" value="MTAP"/>
</dbReference>
<keyword evidence="1 4" id="KW-0328">Glycosyltransferase</keyword>
<keyword evidence="3 4" id="KW-0660">Purine salvage</keyword>
<evidence type="ECO:0000256" key="3">
    <source>
        <dbReference type="ARBA" id="ARBA00022726"/>
    </source>
</evidence>
<evidence type="ECO:0000313" key="7">
    <source>
        <dbReference type="Proteomes" id="UP000001880"/>
    </source>
</evidence>
<feature type="binding site" evidence="4">
    <location>
        <position position="12"/>
    </location>
    <ligand>
        <name>phosphate</name>
        <dbReference type="ChEBI" id="CHEBI:43474"/>
    </ligand>
</feature>
<name>D0LNX5_HALO1</name>
<dbReference type="EMBL" id="CP001804">
    <property type="protein sequence ID" value="ACY18801.1"/>
    <property type="molecule type" value="Genomic_DNA"/>
</dbReference>
<feature type="domain" description="Nucleoside phosphorylase" evidence="5">
    <location>
        <begin position="6"/>
        <end position="251"/>
    </location>
</feature>
<dbReference type="Pfam" id="PF01048">
    <property type="entry name" value="PNP_UDP_1"/>
    <property type="match status" value="1"/>
</dbReference>
<evidence type="ECO:0000256" key="2">
    <source>
        <dbReference type="ARBA" id="ARBA00022679"/>
    </source>
</evidence>
<keyword evidence="7" id="KW-1185">Reference proteome</keyword>
<proteinExistence type="inferred from homology"/>
<comment type="function">
    <text evidence="4">Catalyzes the reversible phosphorylation of S-methyl-5'-thioadenosine (MTA) to adenine and 5-methylthioribose-1-phosphate. Involved in the breakdown of MTA, a major by-product of polyamine biosynthesis. Responsible for the first step in the methionine salvage pathway after MTA has been generated from S-adenosylmethionine. Has broad substrate specificity with 6-aminopurine nucleosides as preferred substrates.</text>
</comment>
<keyword evidence="2 4" id="KW-0808">Transferase</keyword>
<evidence type="ECO:0000256" key="4">
    <source>
        <dbReference type="HAMAP-Rule" id="MF_01963"/>
    </source>
</evidence>
<dbReference type="GO" id="GO:0019509">
    <property type="term" value="P:L-methionine salvage from methylthioadenosine"/>
    <property type="evidence" value="ECO:0007669"/>
    <property type="project" value="UniProtKB-UniRule"/>
</dbReference>
<dbReference type="UniPathway" id="UPA00904">
    <property type="reaction ID" value="UER00873"/>
</dbReference>
<dbReference type="EC" id="2.4.2.28" evidence="4"/>
<organism evidence="6 7">
    <name type="scientific">Haliangium ochraceum (strain DSM 14365 / JCM 11303 / SMP-2)</name>
    <dbReference type="NCBI Taxonomy" id="502025"/>
    <lineage>
        <taxon>Bacteria</taxon>
        <taxon>Pseudomonadati</taxon>
        <taxon>Myxococcota</taxon>
        <taxon>Polyangia</taxon>
        <taxon>Haliangiales</taxon>
        <taxon>Kofleriaceae</taxon>
        <taxon>Haliangium</taxon>
    </lineage>
</organism>
<feature type="binding site" evidence="4">
    <location>
        <begin position="87"/>
        <end position="88"/>
    </location>
    <ligand>
        <name>phosphate</name>
        <dbReference type="ChEBI" id="CHEBI:43474"/>
    </ligand>
</feature>
<dbReference type="InterPro" id="IPR035994">
    <property type="entry name" value="Nucleoside_phosphorylase_sf"/>
</dbReference>
<evidence type="ECO:0000256" key="1">
    <source>
        <dbReference type="ARBA" id="ARBA00022676"/>
    </source>
</evidence>
<comment type="similarity">
    <text evidence="4">Belongs to the PNP/MTAP phosphorylase family. MTAP subfamily.</text>
</comment>
<dbReference type="HAMAP" id="MF_01963">
    <property type="entry name" value="MTAP"/>
    <property type="match status" value="1"/>
</dbReference>
<dbReference type="GO" id="GO:0006166">
    <property type="term" value="P:purine ribonucleoside salvage"/>
    <property type="evidence" value="ECO:0007669"/>
    <property type="project" value="UniProtKB-KW"/>
</dbReference>
<dbReference type="KEGG" id="hoh:Hoch_6331"/>
<sequence length="293" mass="32172">MAERVIGVIGGSGIYGLDSLSEVEEVEIHTPFGSPSGKLLTGRLDGVKMAFLARHDRGHRLLPSEINYRANIYALKSVGVQWLLSLSAVGSMREEIRPGDMVVVDQFFDRTQNRASTFFGDGIVAHVSMADPISPMLADALYAAASHVAKDTEEAFEVHRGGTYMVMNGPQFSTRAESRVYRSWGVDVIGMTNMPEAKLAREAEISYATLAMATDYDCWHETEEDVNVESVIAIVRRNATNAARIVAEAVRRIPAEHTCIAADALKNAIMTDPARISVETKRRLAPIIKKYIS</sequence>
<dbReference type="PANTHER" id="PTHR42679">
    <property type="entry name" value="S-METHYL-5'-THIOADENOSINE PHOSPHORYLASE"/>
    <property type="match status" value="1"/>
</dbReference>
<reference evidence="6 7" key="1">
    <citation type="journal article" date="2010" name="Stand. Genomic Sci.">
        <title>Complete genome sequence of Haliangium ochraceum type strain (SMP-2).</title>
        <authorList>
            <consortium name="US DOE Joint Genome Institute (JGI-PGF)"/>
            <person name="Ivanova N."/>
            <person name="Daum C."/>
            <person name="Lang E."/>
            <person name="Abt B."/>
            <person name="Kopitz M."/>
            <person name="Saunders E."/>
            <person name="Lapidus A."/>
            <person name="Lucas S."/>
            <person name="Glavina Del Rio T."/>
            <person name="Nolan M."/>
            <person name="Tice H."/>
            <person name="Copeland A."/>
            <person name="Cheng J.F."/>
            <person name="Chen F."/>
            <person name="Bruce D."/>
            <person name="Goodwin L."/>
            <person name="Pitluck S."/>
            <person name="Mavromatis K."/>
            <person name="Pati A."/>
            <person name="Mikhailova N."/>
            <person name="Chen A."/>
            <person name="Palaniappan K."/>
            <person name="Land M."/>
            <person name="Hauser L."/>
            <person name="Chang Y.J."/>
            <person name="Jeffries C.D."/>
            <person name="Detter J.C."/>
            <person name="Brettin T."/>
            <person name="Rohde M."/>
            <person name="Goker M."/>
            <person name="Bristow J."/>
            <person name="Markowitz V."/>
            <person name="Eisen J.A."/>
            <person name="Hugenholtz P."/>
            <person name="Kyrpides N.C."/>
            <person name="Klenk H.P."/>
        </authorList>
    </citation>
    <scope>NUCLEOTIDE SEQUENCE [LARGE SCALE GENOMIC DNA]</scope>
    <source>
        <strain evidence="7">DSM 14365 / CIP 107738 / JCM 11303 / AJ 13395 / SMP-2</strain>
    </source>
</reference>
<dbReference type="Gene3D" id="3.40.50.1580">
    <property type="entry name" value="Nucleoside phosphorylase domain"/>
    <property type="match status" value="1"/>
</dbReference>
<dbReference type="HOGENOM" id="CLU_054456_0_1_7"/>
<feature type="binding site" evidence="4">
    <location>
        <begin position="215"/>
        <end position="217"/>
    </location>
    <ligand>
        <name>substrate</name>
    </ligand>
</feature>
<dbReference type="SUPFAM" id="SSF53167">
    <property type="entry name" value="Purine and uridine phosphorylases"/>
    <property type="match status" value="1"/>
</dbReference>
<dbReference type="FunFam" id="3.40.50.1580:FF:000012">
    <property type="entry name" value="Probable 6-oxopurine nucleoside phosphorylase"/>
    <property type="match status" value="1"/>
</dbReference>
<dbReference type="InterPro" id="IPR000845">
    <property type="entry name" value="Nucleoside_phosphorylase_d"/>
</dbReference>
<feature type="site" description="Important for substrate specificity" evidence="4">
    <location>
        <position position="173"/>
    </location>
</feature>
<comment type="catalytic activity">
    <reaction evidence="4">
        <text>S-methyl-5'-thioadenosine + phosphate = 5-(methylsulfanyl)-alpha-D-ribose 1-phosphate + adenine</text>
        <dbReference type="Rhea" id="RHEA:11852"/>
        <dbReference type="ChEBI" id="CHEBI:16708"/>
        <dbReference type="ChEBI" id="CHEBI:17509"/>
        <dbReference type="ChEBI" id="CHEBI:43474"/>
        <dbReference type="ChEBI" id="CHEBI:58533"/>
        <dbReference type="EC" id="2.4.2.28"/>
    </reaction>
</comment>
<dbReference type="Proteomes" id="UP000001880">
    <property type="component" value="Chromosome"/>
</dbReference>
<evidence type="ECO:0000313" key="6">
    <source>
        <dbReference type="EMBL" id="ACY18801.1"/>
    </source>
</evidence>
<dbReference type="OrthoDB" id="1523230at2"/>
<feature type="binding site" evidence="4">
    <location>
        <begin position="54"/>
        <end position="55"/>
    </location>
    <ligand>
        <name>phosphate</name>
        <dbReference type="ChEBI" id="CHEBI:43474"/>
    </ligand>
</feature>
<dbReference type="AlphaFoldDB" id="D0LNX5"/>
<feature type="site" description="Important for substrate specificity" evidence="4">
    <location>
        <position position="228"/>
    </location>
</feature>
<feature type="binding site" evidence="4">
    <location>
        <position position="191"/>
    </location>
    <ligand>
        <name>substrate</name>
    </ligand>
</feature>
<accession>D0LNX5</accession>
<comment type="subunit">
    <text evidence="4">Homohexamer. Dimer of a homotrimer.</text>
</comment>
<dbReference type="PANTHER" id="PTHR42679:SF2">
    <property type="entry name" value="S-METHYL-5'-THIOADENOSINE PHOSPHORYLASE"/>
    <property type="match status" value="1"/>
</dbReference>
<feature type="binding site" evidence="4">
    <location>
        <position position="192"/>
    </location>
    <ligand>
        <name>phosphate</name>
        <dbReference type="ChEBI" id="CHEBI:43474"/>
    </ligand>
</feature>
<dbReference type="CDD" id="cd09010">
    <property type="entry name" value="MTAP_SsMTAPII_like_MTIP"/>
    <property type="match status" value="1"/>
</dbReference>